<keyword evidence="2" id="KW-1185">Reference proteome</keyword>
<dbReference type="EMBL" id="BBMZ01000008">
    <property type="protein sequence ID" value="GAL57876.1"/>
    <property type="molecule type" value="Genomic_DNA"/>
</dbReference>
<protein>
    <submittedName>
        <fullName evidence="1">Uncharacterized protein</fullName>
    </submittedName>
</protein>
<dbReference type="Proteomes" id="UP000029462">
    <property type="component" value="Unassembled WGS sequence"/>
</dbReference>
<accession>A0A090UZA3</accession>
<name>A0A090UZA3_PSEVU</name>
<evidence type="ECO:0000313" key="2">
    <source>
        <dbReference type="Proteomes" id="UP000029462"/>
    </source>
</evidence>
<proteinExistence type="predicted"/>
<evidence type="ECO:0000313" key="1">
    <source>
        <dbReference type="EMBL" id="GAL57876.1"/>
    </source>
</evidence>
<comment type="caution">
    <text evidence="1">The sequence shown here is derived from an EMBL/GenBank/DDBJ whole genome shotgun (WGS) entry which is preliminary data.</text>
</comment>
<gene>
    <name evidence="1" type="ORF">EV102420_08_03390</name>
</gene>
<reference evidence="1 2" key="1">
    <citation type="submission" date="2014-09" db="EMBL/GenBank/DDBJ databases">
        <title>Whole genome shotgun sequence of Escherichia vulneris NBRC 102420.</title>
        <authorList>
            <person name="Yoshida Y."/>
            <person name="Hosoyama A."/>
            <person name="Tsuchikane K."/>
            <person name="Ohji S."/>
            <person name="Ichikawa N."/>
            <person name="Kimura A."/>
            <person name="Yamazoe A."/>
            <person name="Ezaki T."/>
            <person name="Fujita N."/>
        </authorList>
    </citation>
    <scope>NUCLEOTIDE SEQUENCE [LARGE SCALE GENOMIC DNA]</scope>
    <source>
        <strain evidence="1 2">NBRC 102420</strain>
    </source>
</reference>
<dbReference type="eggNOG" id="ENOG5032VA3">
    <property type="taxonomic scope" value="Bacteria"/>
</dbReference>
<organism evidence="1 2">
    <name type="scientific">Pseudescherichia vulneris NBRC 102420</name>
    <dbReference type="NCBI Taxonomy" id="1115515"/>
    <lineage>
        <taxon>Bacteria</taxon>
        <taxon>Pseudomonadati</taxon>
        <taxon>Pseudomonadota</taxon>
        <taxon>Gammaproteobacteria</taxon>
        <taxon>Enterobacterales</taxon>
        <taxon>Enterobacteriaceae</taxon>
        <taxon>Pseudescherichia</taxon>
    </lineage>
</organism>
<sequence length="202" mass="23852">MTWRRGNSPNDMRRFINNNSPKIGDQFKKELSTRMRTVTQQMQVKLNQEVKGGAVPFTTRSLKFKFQKVNQNETVNQIIVLPNQSSYLKYILDPQYSHRPESKMIPYQNAKLTKQGNITQLRARSQSNKYKKIKSSNGNTYLIDTTKKSSKRNPKLARDKRVIGYYGSVGRKPLFDFYDETEKRVIQQLRTLRGTFDYRWRN</sequence>
<dbReference type="AlphaFoldDB" id="A0A090UZA3"/>
<dbReference type="STRING" id="1115515.EV102420_08_03390"/>